<evidence type="ECO:0000313" key="11">
    <source>
        <dbReference type="EMBL" id="EFJ20158.1"/>
    </source>
</evidence>
<dbReference type="Gene3D" id="1.20.1250.20">
    <property type="entry name" value="MFS general substrate transporter like domains"/>
    <property type="match status" value="1"/>
</dbReference>
<evidence type="ECO:0000256" key="3">
    <source>
        <dbReference type="ARBA" id="ARBA00022448"/>
    </source>
</evidence>
<keyword evidence="12" id="KW-1185">Reference proteome</keyword>
<organism evidence="12">
    <name type="scientific">Selaginella moellendorffii</name>
    <name type="common">Spikemoss</name>
    <dbReference type="NCBI Taxonomy" id="88036"/>
    <lineage>
        <taxon>Eukaryota</taxon>
        <taxon>Viridiplantae</taxon>
        <taxon>Streptophyta</taxon>
        <taxon>Embryophyta</taxon>
        <taxon>Tracheophyta</taxon>
        <taxon>Lycopodiopsida</taxon>
        <taxon>Selaginellales</taxon>
        <taxon>Selaginellaceae</taxon>
        <taxon>Selaginella</taxon>
    </lineage>
</organism>
<feature type="region of interest" description="Disordered" evidence="8">
    <location>
        <begin position="537"/>
        <end position="556"/>
    </location>
</feature>
<evidence type="ECO:0000259" key="10">
    <source>
        <dbReference type="PROSITE" id="PS50850"/>
    </source>
</evidence>
<feature type="transmembrane region" description="Helical" evidence="9">
    <location>
        <begin position="366"/>
        <end position="388"/>
    </location>
</feature>
<accession>D8S624</accession>
<dbReference type="Pfam" id="PF00083">
    <property type="entry name" value="Sugar_tr"/>
    <property type="match status" value="1"/>
</dbReference>
<dbReference type="KEGG" id="smo:SELMODRAFT_109547"/>
<reference evidence="11 12" key="1">
    <citation type="journal article" date="2011" name="Science">
        <title>The Selaginella genome identifies genetic changes associated with the evolution of vascular plants.</title>
        <authorList>
            <person name="Banks J.A."/>
            <person name="Nishiyama T."/>
            <person name="Hasebe M."/>
            <person name="Bowman J.L."/>
            <person name="Gribskov M."/>
            <person name="dePamphilis C."/>
            <person name="Albert V.A."/>
            <person name="Aono N."/>
            <person name="Aoyama T."/>
            <person name="Ambrose B.A."/>
            <person name="Ashton N.W."/>
            <person name="Axtell M.J."/>
            <person name="Barker E."/>
            <person name="Barker M.S."/>
            <person name="Bennetzen J.L."/>
            <person name="Bonawitz N.D."/>
            <person name="Chapple C."/>
            <person name="Cheng C."/>
            <person name="Correa L.G."/>
            <person name="Dacre M."/>
            <person name="DeBarry J."/>
            <person name="Dreyer I."/>
            <person name="Elias M."/>
            <person name="Engstrom E.M."/>
            <person name="Estelle M."/>
            <person name="Feng L."/>
            <person name="Finet C."/>
            <person name="Floyd S.K."/>
            <person name="Frommer W.B."/>
            <person name="Fujita T."/>
            <person name="Gramzow L."/>
            <person name="Gutensohn M."/>
            <person name="Harholt J."/>
            <person name="Hattori M."/>
            <person name="Heyl A."/>
            <person name="Hirai T."/>
            <person name="Hiwatashi Y."/>
            <person name="Ishikawa M."/>
            <person name="Iwata M."/>
            <person name="Karol K.G."/>
            <person name="Koehler B."/>
            <person name="Kolukisaoglu U."/>
            <person name="Kubo M."/>
            <person name="Kurata T."/>
            <person name="Lalonde S."/>
            <person name="Li K."/>
            <person name="Li Y."/>
            <person name="Litt A."/>
            <person name="Lyons E."/>
            <person name="Manning G."/>
            <person name="Maruyama T."/>
            <person name="Michael T.P."/>
            <person name="Mikami K."/>
            <person name="Miyazaki S."/>
            <person name="Morinaga S."/>
            <person name="Murata T."/>
            <person name="Mueller-Roeber B."/>
            <person name="Nelson D.R."/>
            <person name="Obara M."/>
            <person name="Oguri Y."/>
            <person name="Olmstead R.G."/>
            <person name="Onodera N."/>
            <person name="Petersen B.L."/>
            <person name="Pils B."/>
            <person name="Prigge M."/>
            <person name="Rensing S.A."/>
            <person name="Riano-Pachon D.M."/>
            <person name="Roberts A.W."/>
            <person name="Sato Y."/>
            <person name="Scheller H.V."/>
            <person name="Schulz B."/>
            <person name="Schulz C."/>
            <person name="Shakirov E.V."/>
            <person name="Shibagaki N."/>
            <person name="Shinohara N."/>
            <person name="Shippen D.E."/>
            <person name="Soerensen I."/>
            <person name="Sotooka R."/>
            <person name="Sugimoto N."/>
            <person name="Sugita M."/>
            <person name="Sumikawa N."/>
            <person name="Tanurdzic M."/>
            <person name="Theissen G."/>
            <person name="Ulvskov P."/>
            <person name="Wakazuki S."/>
            <person name="Weng J.K."/>
            <person name="Willats W.W."/>
            <person name="Wipf D."/>
            <person name="Wolf P.G."/>
            <person name="Yang L."/>
            <person name="Zimmer A.D."/>
            <person name="Zhu Q."/>
            <person name="Mitros T."/>
            <person name="Hellsten U."/>
            <person name="Loque D."/>
            <person name="Otillar R."/>
            <person name="Salamov A."/>
            <person name="Schmutz J."/>
            <person name="Shapiro H."/>
            <person name="Lindquist E."/>
            <person name="Lucas S."/>
            <person name="Rokhsar D."/>
            <person name="Grigoriev I.V."/>
        </authorList>
    </citation>
    <scope>NUCLEOTIDE SEQUENCE [LARGE SCALE GENOMIC DNA]</scope>
</reference>
<keyword evidence="6 9" id="KW-0472">Membrane</keyword>
<feature type="transmembrane region" description="Helical" evidence="9">
    <location>
        <begin position="120"/>
        <end position="138"/>
    </location>
</feature>
<feature type="transmembrane region" description="Helical" evidence="9">
    <location>
        <begin position="144"/>
        <end position="164"/>
    </location>
</feature>
<evidence type="ECO:0000256" key="7">
    <source>
        <dbReference type="RuleBase" id="RU003346"/>
    </source>
</evidence>
<dbReference type="PROSITE" id="PS50850">
    <property type="entry name" value="MFS"/>
    <property type="match status" value="1"/>
</dbReference>
<proteinExistence type="inferred from homology"/>
<evidence type="ECO:0000256" key="2">
    <source>
        <dbReference type="ARBA" id="ARBA00010992"/>
    </source>
</evidence>
<dbReference type="FunFam" id="1.20.1250.20:FF:000025">
    <property type="entry name" value="probable polyol transporter 4"/>
    <property type="match status" value="1"/>
</dbReference>
<name>D8S624_SELML</name>
<feature type="transmembrane region" description="Helical" evidence="9">
    <location>
        <begin position="49"/>
        <end position="71"/>
    </location>
</feature>
<dbReference type="FunCoup" id="D8S624">
    <property type="interactions" value="190"/>
</dbReference>
<dbReference type="PROSITE" id="PS00217">
    <property type="entry name" value="SUGAR_TRANSPORT_2"/>
    <property type="match status" value="1"/>
</dbReference>
<dbReference type="AlphaFoldDB" id="D8S624"/>
<evidence type="ECO:0000256" key="9">
    <source>
        <dbReference type="SAM" id="Phobius"/>
    </source>
</evidence>
<protein>
    <submittedName>
        <fullName evidence="11">Uncharacterized protein PLT3-2</fullName>
    </submittedName>
</protein>
<gene>
    <name evidence="11" type="primary">PLT3-2</name>
    <name evidence="11" type="ORF">SELMODRAFT_109547</name>
</gene>
<feature type="compositionally biased region" description="Basic and acidic residues" evidence="8">
    <location>
        <begin position="537"/>
        <end position="549"/>
    </location>
</feature>
<feature type="domain" description="Major facilitator superfamily (MFS) profile" evidence="10">
    <location>
        <begin position="53"/>
        <end position="488"/>
    </location>
</feature>
<dbReference type="PANTHER" id="PTHR48020">
    <property type="entry name" value="PROTON MYO-INOSITOL COTRANSPORTER"/>
    <property type="match status" value="1"/>
</dbReference>
<dbReference type="InterPro" id="IPR003663">
    <property type="entry name" value="Sugar/inositol_transpt"/>
</dbReference>
<evidence type="ECO:0000256" key="6">
    <source>
        <dbReference type="ARBA" id="ARBA00023136"/>
    </source>
</evidence>
<dbReference type="InterPro" id="IPR020846">
    <property type="entry name" value="MFS_dom"/>
</dbReference>
<dbReference type="Gramene" id="EFJ20158">
    <property type="protein sequence ID" value="EFJ20158"/>
    <property type="gene ID" value="SELMODRAFT_109547"/>
</dbReference>
<dbReference type="eggNOG" id="KOG0254">
    <property type="taxonomic scope" value="Eukaryota"/>
</dbReference>
<feature type="region of interest" description="Disordered" evidence="8">
    <location>
        <begin position="1"/>
        <end position="23"/>
    </location>
</feature>
<dbReference type="InterPro" id="IPR050814">
    <property type="entry name" value="Myo-inositol_Transporter"/>
</dbReference>
<dbReference type="HOGENOM" id="CLU_001265_30_5_1"/>
<feature type="transmembrane region" description="Helical" evidence="9">
    <location>
        <begin position="176"/>
        <end position="200"/>
    </location>
</feature>
<feature type="transmembrane region" description="Helical" evidence="9">
    <location>
        <begin position="334"/>
        <end position="354"/>
    </location>
</feature>
<keyword evidence="4 9" id="KW-0812">Transmembrane</keyword>
<dbReference type="EMBL" id="GL377603">
    <property type="protein sequence ID" value="EFJ20158.1"/>
    <property type="molecule type" value="Genomic_DNA"/>
</dbReference>
<dbReference type="OMA" id="IFHMGPQ"/>
<evidence type="ECO:0000256" key="1">
    <source>
        <dbReference type="ARBA" id="ARBA00004141"/>
    </source>
</evidence>
<dbReference type="PRINTS" id="PR00171">
    <property type="entry name" value="SUGRTRNSPORT"/>
</dbReference>
<feature type="transmembrane region" description="Helical" evidence="9">
    <location>
        <begin position="91"/>
        <end position="108"/>
    </location>
</feature>
<keyword evidence="3 7" id="KW-0813">Transport</keyword>
<dbReference type="Proteomes" id="UP000001514">
    <property type="component" value="Unassembled WGS sequence"/>
</dbReference>
<dbReference type="NCBIfam" id="TIGR00879">
    <property type="entry name" value="SP"/>
    <property type="match status" value="1"/>
</dbReference>
<dbReference type="GO" id="GO:0005351">
    <property type="term" value="F:carbohydrate:proton symporter activity"/>
    <property type="evidence" value="ECO:0007669"/>
    <property type="project" value="InterPro"/>
</dbReference>
<feature type="transmembrane region" description="Helical" evidence="9">
    <location>
        <begin position="394"/>
        <end position="414"/>
    </location>
</feature>
<dbReference type="InterPro" id="IPR044776">
    <property type="entry name" value="PLT1-6"/>
</dbReference>
<sequence length="580" mass="61219">MEGLSRSEPSDSRGFTQDTGLLVNDGSKQTSTYQLLSTSTESGKHFYRYVVWCALLASLNSVLLGYDIGIMSGAVLFIKEDLKIHELQEEVLVGSLNLISLVGGVLAGRLSDSIGRKKTMAIASVIFFLGAGVMGLAPNFGILLGGRIVAGIGVGFGLMIAPVYTAELAPAASRGALVSFPEIFINVGILLGYIVSYLLSGLSAGLSWRLMLGAGCIPAIVLAVGVLFMPESPRWLVMQSRIPEAEVVLLKTSRSKQEADERLADIMAAAKLNQQAGKSQGEGVWNELLWPVPSVRRMVIVALGIQFFQQASGIDALVYYSPAVFNQAGITSKAGVLGTTVAVGFTKTAFILVATSLLDKVGRRPLLLASSVGMAASLATVALGFVFYDRSSDVALALIITAICVFMASFSVGFGPINMVLNSEVFPLRLRAQAVSLGLLVNRLVSGTIGLTFLSISEALSLAGTFFLFAGIAAASVVFIYFLVPETKGKSLEEIAGMFEREGMLAGSPELVELSSSAAVAGGQSFKYEDVGSAPHEHLEVEGSHEEGGGRLGQQGMYDEESHKKLLAKVKLIAAKQGNV</sequence>
<comment type="similarity">
    <text evidence="2 7">Belongs to the major facilitator superfamily. Sugar transporter (TC 2.A.1.1) family.</text>
</comment>
<evidence type="ECO:0000256" key="5">
    <source>
        <dbReference type="ARBA" id="ARBA00022989"/>
    </source>
</evidence>
<evidence type="ECO:0000256" key="8">
    <source>
        <dbReference type="SAM" id="MobiDB-lite"/>
    </source>
</evidence>
<feature type="transmembrane region" description="Helical" evidence="9">
    <location>
        <begin position="206"/>
        <end position="229"/>
    </location>
</feature>
<dbReference type="InParanoid" id="D8S624"/>
<dbReference type="PANTHER" id="PTHR48020:SF49">
    <property type="entry name" value="SUGAR TRANSPORTER"/>
    <property type="match status" value="1"/>
</dbReference>
<dbReference type="InterPro" id="IPR005828">
    <property type="entry name" value="MFS_sugar_transport-like"/>
</dbReference>
<comment type="subcellular location">
    <subcellularLocation>
        <location evidence="1">Membrane</location>
        <topology evidence="1">Multi-pass membrane protein</topology>
    </subcellularLocation>
</comment>
<evidence type="ECO:0000256" key="4">
    <source>
        <dbReference type="ARBA" id="ARBA00022692"/>
    </source>
</evidence>
<keyword evidence="5 9" id="KW-1133">Transmembrane helix</keyword>
<feature type="transmembrane region" description="Helical" evidence="9">
    <location>
        <begin position="462"/>
        <end position="484"/>
    </location>
</feature>
<evidence type="ECO:0000313" key="12">
    <source>
        <dbReference type="Proteomes" id="UP000001514"/>
    </source>
</evidence>
<dbReference type="SUPFAM" id="SSF103473">
    <property type="entry name" value="MFS general substrate transporter"/>
    <property type="match status" value="1"/>
</dbReference>
<dbReference type="CDD" id="cd17437">
    <property type="entry name" value="MFS_PLT"/>
    <property type="match status" value="1"/>
</dbReference>
<dbReference type="GO" id="GO:0016020">
    <property type="term" value="C:membrane"/>
    <property type="evidence" value="ECO:0007669"/>
    <property type="project" value="UniProtKB-SubCell"/>
</dbReference>
<dbReference type="InterPro" id="IPR036259">
    <property type="entry name" value="MFS_trans_sf"/>
</dbReference>
<dbReference type="InterPro" id="IPR005829">
    <property type="entry name" value="Sugar_transporter_CS"/>
</dbReference>
<dbReference type="PROSITE" id="PS00216">
    <property type="entry name" value="SUGAR_TRANSPORT_1"/>
    <property type="match status" value="1"/>
</dbReference>